<evidence type="ECO:0000313" key="2">
    <source>
        <dbReference type="EMBL" id="AKB66675.1"/>
    </source>
</evidence>
<feature type="transmembrane region" description="Helical" evidence="1">
    <location>
        <begin position="122"/>
        <end position="142"/>
    </location>
</feature>
<keyword evidence="1" id="KW-1133">Transmembrane helix</keyword>
<dbReference type="HOGENOM" id="CLU_524420_0_0_2"/>
<protein>
    <recommendedName>
        <fullName evidence="4">Glycosyltransferase RgtA/B/C/D-like domain-containing protein</fullName>
    </recommendedName>
</protein>
<name>A0A0E3RPQ6_METMZ</name>
<feature type="transmembrane region" description="Helical" evidence="1">
    <location>
        <begin position="83"/>
        <end position="110"/>
    </location>
</feature>
<organism evidence="2 3">
    <name type="scientific">Methanosarcina mazei LYC</name>
    <dbReference type="NCBI Taxonomy" id="1434114"/>
    <lineage>
        <taxon>Archaea</taxon>
        <taxon>Methanobacteriati</taxon>
        <taxon>Methanobacteriota</taxon>
        <taxon>Stenosarchaea group</taxon>
        <taxon>Methanomicrobia</taxon>
        <taxon>Methanosarcinales</taxon>
        <taxon>Methanosarcinaceae</taxon>
        <taxon>Methanosarcina</taxon>
    </lineage>
</organism>
<dbReference type="PROSITE" id="PS51257">
    <property type="entry name" value="PROKAR_LIPOPROTEIN"/>
    <property type="match status" value="1"/>
</dbReference>
<reference evidence="2 3" key="1">
    <citation type="submission" date="2014-07" db="EMBL/GenBank/DDBJ databases">
        <title>Methanogenic archaea and the global carbon cycle.</title>
        <authorList>
            <person name="Henriksen J.R."/>
            <person name="Luke J."/>
            <person name="Reinhart S."/>
            <person name="Benedict M.N."/>
            <person name="Youngblut N.D."/>
            <person name="Metcalf M.E."/>
            <person name="Whitaker R.J."/>
            <person name="Metcalf W.W."/>
        </authorList>
    </citation>
    <scope>NUCLEOTIDE SEQUENCE [LARGE SCALE GENOMIC DNA]</scope>
    <source>
        <strain evidence="2 3">LYC</strain>
    </source>
</reference>
<dbReference type="EMBL" id="CP009513">
    <property type="protein sequence ID" value="AKB66675.1"/>
    <property type="molecule type" value="Genomic_DNA"/>
</dbReference>
<feature type="transmembrane region" description="Helical" evidence="1">
    <location>
        <begin position="176"/>
        <end position="194"/>
    </location>
</feature>
<evidence type="ECO:0000256" key="1">
    <source>
        <dbReference type="SAM" id="Phobius"/>
    </source>
</evidence>
<feature type="transmembrane region" description="Helical" evidence="1">
    <location>
        <begin position="364"/>
        <end position="380"/>
    </location>
</feature>
<keyword evidence="1" id="KW-0812">Transmembrane</keyword>
<feature type="transmembrane region" description="Helical" evidence="1">
    <location>
        <begin position="331"/>
        <end position="352"/>
    </location>
</feature>
<gene>
    <name evidence="2" type="ORF">MSMAL_0132</name>
</gene>
<accession>A0A0E3RPQ6</accession>
<feature type="transmembrane region" description="Helical" evidence="1">
    <location>
        <begin position="210"/>
        <end position="230"/>
    </location>
</feature>
<evidence type="ECO:0000313" key="3">
    <source>
        <dbReference type="Proteomes" id="UP000033063"/>
    </source>
</evidence>
<feature type="transmembrane region" description="Helical" evidence="1">
    <location>
        <begin position="154"/>
        <end position="170"/>
    </location>
</feature>
<feature type="transmembrane region" description="Helical" evidence="1">
    <location>
        <begin position="307"/>
        <end position="325"/>
    </location>
</feature>
<dbReference type="Proteomes" id="UP000033063">
    <property type="component" value="Chromosome"/>
</dbReference>
<feature type="transmembrane region" description="Helical" evidence="1">
    <location>
        <begin position="272"/>
        <end position="295"/>
    </location>
</feature>
<feature type="transmembrane region" description="Helical" evidence="1">
    <location>
        <begin position="54"/>
        <end position="71"/>
    </location>
</feature>
<sequence length="529" mass="60803">MDEKKFLVYGILLIACIIPLIIFNGAVDDFVPRLMFDIWDISQKGYISSEQESSIPGFFVLGSILTLICGFSTEDLLFFPIQLIPFIFVFFLFIYAFSKSYLLSALLTLIEVITGVTGSLKVFFWPHGIGFILFYMLIFIISKLANNKRTTSEFRLLFIIIGSSLVFISYDLFGMFALFMGAVSFIYLILYMYYRDSNNLKSEYYSHFSNYFNLLLTVSVVEFGFSRFLYNKIIPTFMNNNYVEISPIDNFISSFLFKNNSGLPLNDLLVNYPISVSILSAIKYSLLITSILVFVSIIFKKIVAKDTLEFSSIGVLSILVTNAFYGFLRFYIGQGFITYIYLPGLLSASWLYKYSPTFRRRTTLLVLLLLIICPLNYYEISTNDLINKDSSKFGTVKEPSNWCYDHEGSKIIASDVLTQGAFNYYYTKRETDRETNAKKVSFLGSQLNLFTTKDVLFILNQSDYSGTCDNFAINYDSNIINLNNWIVIKSWRNSKSIIENNPKLNKIYNASNIAIFQSNADTIWVKRHQ</sequence>
<proteinExistence type="predicted"/>
<evidence type="ECO:0008006" key="4">
    <source>
        <dbReference type="Google" id="ProtNLM"/>
    </source>
</evidence>
<dbReference type="GeneID" id="24876268"/>
<dbReference type="AlphaFoldDB" id="A0A0E3RPQ6"/>
<dbReference type="PATRIC" id="fig|1434114.4.peg.153"/>
<keyword evidence="1" id="KW-0472">Membrane</keyword>
<feature type="transmembrane region" description="Helical" evidence="1">
    <location>
        <begin position="7"/>
        <end position="27"/>
    </location>
</feature>
<dbReference type="RefSeq" id="WP_048039600.1">
    <property type="nucleotide sequence ID" value="NZ_CP009513.1"/>
</dbReference>